<feature type="region of interest" description="Disordered" evidence="1">
    <location>
        <begin position="41"/>
        <end position="65"/>
    </location>
</feature>
<dbReference type="EMBL" id="MH790661">
    <property type="protein sequence ID" value="QBH85288.1"/>
    <property type="molecule type" value="Genomic_DNA"/>
</dbReference>
<reference evidence="2" key="1">
    <citation type="submission" date="2018-08" db="EMBL/GenBank/DDBJ databases">
        <title>HSV2 whole genome sequences from clinical isolates.</title>
        <authorList>
            <person name="Roychoudhury P."/>
            <person name="Greninger A.L."/>
            <person name="Jerome K.R."/>
            <person name="Johnston C."/>
            <person name="Wald A."/>
            <person name="Xie H."/>
        </authorList>
    </citation>
    <scope>NUCLEOTIDE SEQUENCE</scope>
    <source>
        <strain evidence="2">2000-3429</strain>
    </source>
</reference>
<sequence>MCFTCTNSLTVARLAPAPPAPVPAIGLGARVPVITTSVRRSRASRGWRGAGMPSNRPLTRGSSELGSRGRCAWARANT</sequence>
<evidence type="ECO:0000313" key="2">
    <source>
        <dbReference type="EMBL" id="QBH85288.1"/>
    </source>
</evidence>
<feature type="compositionally biased region" description="Polar residues" evidence="1">
    <location>
        <begin position="56"/>
        <end position="65"/>
    </location>
</feature>
<organismHost>
    <name type="scientific">Homo sapiens</name>
    <name type="common">Human</name>
    <dbReference type="NCBI Taxonomy" id="9606"/>
</organismHost>
<protein>
    <submittedName>
        <fullName evidence="2">Uncharacterized protein</fullName>
    </submittedName>
</protein>
<organism evidence="2">
    <name type="scientific">Human herpesvirus 2</name>
    <name type="common">HHV-2</name>
    <name type="synonym">Human herpes simplex virus 2</name>
    <dbReference type="NCBI Taxonomy" id="10310"/>
    <lineage>
        <taxon>Viruses</taxon>
        <taxon>Duplodnaviria</taxon>
        <taxon>Heunggongvirae</taxon>
        <taxon>Peploviricota</taxon>
        <taxon>Herviviricetes</taxon>
        <taxon>Herpesvirales</taxon>
        <taxon>Orthoherpesviridae</taxon>
        <taxon>Alphaherpesvirinae</taxon>
        <taxon>Simplexvirus</taxon>
        <taxon>Simplexvirus humanalpha2</taxon>
    </lineage>
</organism>
<name>A0A481TUI6_HHV2</name>
<accession>A0A481TUI6</accession>
<evidence type="ECO:0000256" key="1">
    <source>
        <dbReference type="SAM" id="MobiDB-lite"/>
    </source>
</evidence>
<proteinExistence type="predicted"/>